<feature type="region of interest" description="Disordered" evidence="1">
    <location>
        <begin position="171"/>
        <end position="214"/>
    </location>
</feature>
<sequence>MSAMAAAPPSPRFDSVLSFGDALPAPATGEPDHAVAPFDSDDDGAGFEFAFAPPLAAPGGSAGAEVLDLAPADDLFAHGRIVPAYPVFDRHLLDHHDEEATRPASASTAPPSPDTYCAWEPRSAPGSPAREFPKSASTGEARRFWRLRGLVSGGSGRSHSDGKEKFLFLQPAATPSKMSGNKATVDGNSTPATKPSAPLQKQNKKKSGKSAGSVTEMDMATAHKLFYGKPGAGALAGDRKQQQSYLPYRPGIVGFFTAAHALGRSHHPY</sequence>
<dbReference type="EMBL" id="LWDX02010070">
    <property type="protein sequence ID" value="OEL36123.1"/>
    <property type="molecule type" value="Genomic_DNA"/>
</dbReference>
<protein>
    <submittedName>
        <fullName evidence="2">Uncharacterized protein</fullName>
    </submittedName>
</protein>
<evidence type="ECO:0000313" key="3">
    <source>
        <dbReference type="Proteomes" id="UP000095767"/>
    </source>
</evidence>
<organism evidence="2 3">
    <name type="scientific">Dichanthelium oligosanthes</name>
    <dbReference type="NCBI Taxonomy" id="888268"/>
    <lineage>
        <taxon>Eukaryota</taxon>
        <taxon>Viridiplantae</taxon>
        <taxon>Streptophyta</taxon>
        <taxon>Embryophyta</taxon>
        <taxon>Tracheophyta</taxon>
        <taxon>Spermatophyta</taxon>
        <taxon>Magnoliopsida</taxon>
        <taxon>Liliopsida</taxon>
        <taxon>Poales</taxon>
        <taxon>Poaceae</taxon>
        <taxon>PACMAD clade</taxon>
        <taxon>Panicoideae</taxon>
        <taxon>Panicodae</taxon>
        <taxon>Paniceae</taxon>
        <taxon>Dichantheliinae</taxon>
        <taxon>Dichanthelium</taxon>
    </lineage>
</organism>
<dbReference type="PANTHER" id="PTHR33095">
    <property type="entry name" value="OS07G0619500 PROTEIN"/>
    <property type="match status" value="1"/>
</dbReference>
<dbReference type="Pfam" id="PF07816">
    <property type="entry name" value="DUF1645"/>
    <property type="match status" value="1"/>
</dbReference>
<feature type="region of interest" description="Disordered" evidence="1">
    <location>
        <begin position="1"/>
        <end position="40"/>
    </location>
</feature>
<feature type="region of interest" description="Disordered" evidence="1">
    <location>
        <begin position="98"/>
        <end position="138"/>
    </location>
</feature>
<gene>
    <name evidence="2" type="ORF">BAE44_0002858</name>
</gene>
<dbReference type="PANTHER" id="PTHR33095:SF111">
    <property type="entry name" value="OS02G0134200 PROTEIN"/>
    <property type="match status" value="1"/>
</dbReference>
<accession>A0A1E5WFF5</accession>
<reference evidence="2 3" key="1">
    <citation type="submission" date="2016-09" db="EMBL/GenBank/DDBJ databases">
        <title>The draft genome of Dichanthelium oligosanthes: A C3 panicoid grass species.</title>
        <authorList>
            <person name="Studer A.J."/>
            <person name="Schnable J.C."/>
            <person name="Brutnell T.P."/>
        </authorList>
    </citation>
    <scope>NUCLEOTIDE SEQUENCE [LARGE SCALE GENOMIC DNA]</scope>
    <source>
        <strain evidence="3">cv. Kellogg 1175</strain>
        <tissue evidence="2">Leaf</tissue>
    </source>
</reference>
<keyword evidence="3" id="KW-1185">Reference proteome</keyword>
<dbReference type="Proteomes" id="UP000095767">
    <property type="component" value="Unassembled WGS sequence"/>
</dbReference>
<proteinExistence type="predicted"/>
<dbReference type="STRING" id="888268.A0A1E5WFF5"/>
<evidence type="ECO:0000256" key="1">
    <source>
        <dbReference type="SAM" id="MobiDB-lite"/>
    </source>
</evidence>
<evidence type="ECO:0000313" key="2">
    <source>
        <dbReference type="EMBL" id="OEL36123.1"/>
    </source>
</evidence>
<name>A0A1E5WFF5_9POAL</name>
<dbReference type="OrthoDB" id="666789at2759"/>
<dbReference type="InterPro" id="IPR012442">
    <property type="entry name" value="DUF1645_plant"/>
</dbReference>
<comment type="caution">
    <text evidence="2">The sequence shown here is derived from an EMBL/GenBank/DDBJ whole genome shotgun (WGS) entry which is preliminary data.</text>
</comment>
<feature type="compositionally biased region" description="Polar residues" evidence="1">
    <location>
        <begin position="176"/>
        <end position="193"/>
    </location>
</feature>
<dbReference type="AlphaFoldDB" id="A0A1E5WFF5"/>